<comment type="subcellular location">
    <subcellularLocation>
        <location evidence="1">Cell membrane</location>
        <topology evidence="1">Multi-pass membrane protein</topology>
    </subcellularLocation>
</comment>
<dbReference type="SUPFAM" id="SSF55604">
    <property type="entry name" value="Glucose permease domain IIB"/>
    <property type="match status" value="1"/>
</dbReference>
<feature type="domain" description="PTS EIIC type-1" evidence="14">
    <location>
        <begin position="111"/>
        <end position="458"/>
    </location>
</feature>
<dbReference type="InterPro" id="IPR001996">
    <property type="entry name" value="PTS_IIB_1"/>
</dbReference>
<keyword evidence="6" id="KW-0598">Phosphotransferase system</keyword>
<dbReference type="Pfam" id="PF02378">
    <property type="entry name" value="PTS_EIIC"/>
    <property type="match status" value="1"/>
</dbReference>
<feature type="transmembrane region" description="Helical" evidence="12">
    <location>
        <begin position="176"/>
        <end position="193"/>
    </location>
</feature>
<reference evidence="15 16" key="1">
    <citation type="submission" date="2021-03" db="EMBL/GenBank/DDBJ databases">
        <title>Enterococcal diversity collection.</title>
        <authorList>
            <person name="Gilmore M.S."/>
            <person name="Schwartzman J."/>
            <person name="Van Tyne D."/>
            <person name="Martin M."/>
            <person name="Earl A.M."/>
            <person name="Manson A.L."/>
            <person name="Straub T."/>
            <person name="Salamzade R."/>
            <person name="Saavedra J."/>
            <person name="Lebreton F."/>
            <person name="Prichula J."/>
            <person name="Schaufler K."/>
            <person name="Gaca A."/>
            <person name="Sgardioli B."/>
            <person name="Wagenaar J."/>
            <person name="Strong T."/>
        </authorList>
    </citation>
    <scope>NUCLEOTIDE SEQUENCE [LARGE SCALE GENOMIC DNA]</scope>
    <source>
        <strain evidence="15 16">MJM16</strain>
    </source>
</reference>
<dbReference type="InterPro" id="IPR036878">
    <property type="entry name" value="Glu_permease_IIB"/>
</dbReference>
<dbReference type="InterPro" id="IPR003352">
    <property type="entry name" value="PTS_EIIC"/>
</dbReference>
<dbReference type="CDD" id="cd00212">
    <property type="entry name" value="PTS_IIB_glc"/>
    <property type="match status" value="1"/>
</dbReference>
<protein>
    <submittedName>
        <fullName evidence="15">PTS transporter subunit EIIC</fullName>
    </submittedName>
</protein>
<dbReference type="PANTHER" id="PTHR30175">
    <property type="entry name" value="PHOSPHOTRANSFERASE SYSTEM TRANSPORT PROTEIN"/>
    <property type="match status" value="1"/>
</dbReference>
<dbReference type="PROSITE" id="PS01035">
    <property type="entry name" value="PTS_EIIB_TYPE_1_CYS"/>
    <property type="match status" value="1"/>
</dbReference>
<feature type="transmembrane region" description="Helical" evidence="12">
    <location>
        <begin position="429"/>
        <end position="450"/>
    </location>
</feature>
<evidence type="ECO:0000259" key="13">
    <source>
        <dbReference type="PROSITE" id="PS51098"/>
    </source>
</evidence>
<dbReference type="InterPro" id="IPR050558">
    <property type="entry name" value="PTS_Sugar-Specific_Components"/>
</dbReference>
<evidence type="ECO:0000256" key="4">
    <source>
        <dbReference type="ARBA" id="ARBA00022597"/>
    </source>
</evidence>
<evidence type="ECO:0000313" key="15">
    <source>
        <dbReference type="EMBL" id="MBO0452860.1"/>
    </source>
</evidence>
<evidence type="ECO:0000259" key="14">
    <source>
        <dbReference type="PROSITE" id="PS51103"/>
    </source>
</evidence>
<gene>
    <name evidence="15" type="ORF">JZO85_11300</name>
</gene>
<accession>A0ABS3HHC9</accession>
<feature type="transmembrane region" description="Helical" evidence="12">
    <location>
        <begin position="384"/>
        <end position="409"/>
    </location>
</feature>
<comment type="caution">
    <text evidence="15">The sequence shown here is derived from an EMBL/GenBank/DDBJ whole genome shotgun (WGS) entry which is preliminary data.</text>
</comment>
<feature type="transmembrane region" description="Helical" evidence="12">
    <location>
        <begin position="150"/>
        <end position="169"/>
    </location>
</feature>
<dbReference type="InterPro" id="IPR013013">
    <property type="entry name" value="PTS_EIIC_1"/>
</dbReference>
<dbReference type="Pfam" id="PF00367">
    <property type="entry name" value="PTS_EIIB"/>
    <property type="match status" value="1"/>
</dbReference>
<evidence type="ECO:0000256" key="12">
    <source>
        <dbReference type="SAM" id="Phobius"/>
    </source>
</evidence>
<dbReference type="RefSeq" id="WP_207108634.1">
    <property type="nucleotide sequence ID" value="NZ_JAFLVR010000025.1"/>
</dbReference>
<organism evidence="15 16">
    <name type="scientific">Candidatus Enterococcus murrayae</name>
    <dbReference type="NCBI Taxonomy" id="2815321"/>
    <lineage>
        <taxon>Bacteria</taxon>
        <taxon>Bacillati</taxon>
        <taxon>Bacillota</taxon>
        <taxon>Bacilli</taxon>
        <taxon>Lactobacillales</taxon>
        <taxon>Enterococcaceae</taxon>
        <taxon>Enterococcus</taxon>
    </lineage>
</organism>
<keyword evidence="5" id="KW-0808">Transferase</keyword>
<keyword evidence="2" id="KW-0813">Transport</keyword>
<keyword evidence="8" id="KW-0418">Kinase</keyword>
<feature type="domain" description="PTS EIIB type-1" evidence="13">
    <location>
        <begin position="4"/>
        <end position="86"/>
    </location>
</feature>
<evidence type="ECO:0000256" key="1">
    <source>
        <dbReference type="ARBA" id="ARBA00004651"/>
    </source>
</evidence>
<evidence type="ECO:0000256" key="3">
    <source>
        <dbReference type="ARBA" id="ARBA00022475"/>
    </source>
</evidence>
<keyword evidence="7 12" id="KW-0812">Transmembrane</keyword>
<evidence type="ECO:0000256" key="9">
    <source>
        <dbReference type="ARBA" id="ARBA00022989"/>
    </source>
</evidence>
<feature type="transmembrane region" description="Helical" evidence="12">
    <location>
        <begin position="213"/>
        <end position="232"/>
    </location>
</feature>
<dbReference type="PROSITE" id="PS51103">
    <property type="entry name" value="PTS_EIIC_TYPE_1"/>
    <property type="match status" value="1"/>
</dbReference>
<dbReference type="InterPro" id="IPR018113">
    <property type="entry name" value="PTrfase_EIIB_Cys"/>
</dbReference>
<feature type="transmembrane region" description="Helical" evidence="12">
    <location>
        <begin position="354"/>
        <end position="377"/>
    </location>
</feature>
<evidence type="ECO:0000256" key="5">
    <source>
        <dbReference type="ARBA" id="ARBA00022679"/>
    </source>
</evidence>
<proteinExistence type="predicted"/>
<feature type="transmembrane region" description="Helical" evidence="12">
    <location>
        <begin position="244"/>
        <end position="267"/>
    </location>
</feature>
<evidence type="ECO:0000256" key="7">
    <source>
        <dbReference type="ARBA" id="ARBA00022692"/>
    </source>
</evidence>
<feature type="transmembrane region" description="Helical" evidence="12">
    <location>
        <begin position="287"/>
        <end position="317"/>
    </location>
</feature>
<name>A0ABS3HHC9_9ENTE</name>
<dbReference type="Gene3D" id="3.30.1360.60">
    <property type="entry name" value="Glucose permease domain IIB"/>
    <property type="match status" value="1"/>
</dbReference>
<sequence length="458" mass="48914">MSDKELSREILSSFGGETNISVATHCATRLRLTIKNEEKVNEADVKKIKGVLGLVKNENEYQVIIGTNVSSVYLEFSKLGDFGSDNKEEQAGKNTEQQKKEKKNYYLIATDFIAGTVLPTLPIIVAGGMMSAVLVMCKTFFNLSTDTGTYTVFNAIYSAAFTFLPIFIGYNAAKKLTINPMLGSLLGAILVSPDLNGVEKLDFLGVPITTANYGSTILPVIFGVLFMAVIYKPLDKYIPKEIKFFFVPLLTMIITVPVTLICLAPIGTWLGQWIGAGLVWLNVNLGWLSVGVIGAVCALLVFTGTGTGLYAAIFLAFSENGFENFIMPGMLAGNLAIGGAAIAAMTLLKEKDTRAMAFSSGLTAVFGITEPAIFGVLIPYQKPFISAAIGGGIGGLFAGFTHVAEYAFVSPGVASIVAFINPDGTNTNLIMAVGTMLLAFVSAFIATRIIGIKERVEE</sequence>
<keyword evidence="10 12" id="KW-0472">Membrane</keyword>
<dbReference type="PANTHER" id="PTHR30175:SF1">
    <property type="entry name" value="PTS SYSTEM ARBUTIN-, CELLOBIOSE-, AND SALICIN-SPECIFIC EIIBC COMPONENT-RELATED"/>
    <property type="match status" value="1"/>
</dbReference>
<dbReference type="PROSITE" id="PS51098">
    <property type="entry name" value="PTS_EIIB_TYPE_1"/>
    <property type="match status" value="1"/>
</dbReference>
<keyword evidence="3" id="KW-1003">Cell membrane</keyword>
<keyword evidence="4" id="KW-0762">Sugar transport</keyword>
<feature type="transmembrane region" description="Helical" evidence="12">
    <location>
        <begin position="105"/>
        <end position="130"/>
    </location>
</feature>
<feature type="transmembrane region" description="Helical" evidence="12">
    <location>
        <begin position="329"/>
        <end position="348"/>
    </location>
</feature>
<keyword evidence="9 12" id="KW-1133">Transmembrane helix</keyword>
<evidence type="ECO:0000256" key="6">
    <source>
        <dbReference type="ARBA" id="ARBA00022683"/>
    </source>
</evidence>
<dbReference type="EMBL" id="JAFLVR010000025">
    <property type="protein sequence ID" value="MBO0452860.1"/>
    <property type="molecule type" value="Genomic_DNA"/>
</dbReference>
<evidence type="ECO:0000256" key="8">
    <source>
        <dbReference type="ARBA" id="ARBA00022777"/>
    </source>
</evidence>
<evidence type="ECO:0000256" key="11">
    <source>
        <dbReference type="PROSITE-ProRule" id="PRU00421"/>
    </source>
</evidence>
<evidence type="ECO:0000256" key="2">
    <source>
        <dbReference type="ARBA" id="ARBA00022448"/>
    </source>
</evidence>
<evidence type="ECO:0000256" key="10">
    <source>
        <dbReference type="ARBA" id="ARBA00023136"/>
    </source>
</evidence>
<feature type="active site" description="Phosphocysteine intermediate; for EIIB activity" evidence="11">
    <location>
        <position position="26"/>
    </location>
</feature>
<keyword evidence="16" id="KW-1185">Reference proteome</keyword>
<dbReference type="Proteomes" id="UP000664495">
    <property type="component" value="Unassembled WGS sequence"/>
</dbReference>
<evidence type="ECO:0000313" key="16">
    <source>
        <dbReference type="Proteomes" id="UP000664495"/>
    </source>
</evidence>